<keyword evidence="8" id="KW-0472">Membrane</keyword>
<accession>A0A9K3LJD3</accession>
<evidence type="ECO:0000256" key="3">
    <source>
        <dbReference type="ARBA" id="ARBA00022692"/>
    </source>
</evidence>
<evidence type="ECO:0000256" key="2">
    <source>
        <dbReference type="ARBA" id="ARBA00009559"/>
    </source>
</evidence>
<dbReference type="EMBL" id="JAGRRH010000010">
    <property type="protein sequence ID" value="KAG7362889.1"/>
    <property type="molecule type" value="Genomic_DNA"/>
</dbReference>
<name>A0A9K3LJD3_9STRA</name>
<keyword evidence="10" id="KW-0732">Signal</keyword>
<organism evidence="11 12">
    <name type="scientific">Nitzschia inconspicua</name>
    <dbReference type="NCBI Taxonomy" id="303405"/>
    <lineage>
        <taxon>Eukaryota</taxon>
        <taxon>Sar</taxon>
        <taxon>Stramenopiles</taxon>
        <taxon>Ochrophyta</taxon>
        <taxon>Bacillariophyta</taxon>
        <taxon>Bacillariophyceae</taxon>
        <taxon>Bacillariophycidae</taxon>
        <taxon>Bacillariales</taxon>
        <taxon>Bacillariaceae</taxon>
        <taxon>Nitzschia</taxon>
    </lineage>
</organism>
<evidence type="ECO:0000256" key="8">
    <source>
        <dbReference type="ARBA" id="ARBA00023136"/>
    </source>
</evidence>
<feature type="region of interest" description="Disordered" evidence="9">
    <location>
        <begin position="656"/>
        <end position="700"/>
    </location>
</feature>
<dbReference type="PANTHER" id="PTHR13572">
    <property type="entry name" value="ENDO-ALPHA-1,2-MANNOSIDASE"/>
    <property type="match status" value="1"/>
</dbReference>
<evidence type="ECO:0000256" key="9">
    <source>
        <dbReference type="SAM" id="MobiDB-lite"/>
    </source>
</evidence>
<evidence type="ECO:0000256" key="1">
    <source>
        <dbReference type="ARBA" id="ARBA00004323"/>
    </source>
</evidence>
<evidence type="ECO:0000313" key="12">
    <source>
        <dbReference type="Proteomes" id="UP000693970"/>
    </source>
</evidence>
<protein>
    <submittedName>
        <fullName evidence="11">Glycosyl hydrolase family 99 protein</fullName>
    </submittedName>
</protein>
<feature type="compositionally biased region" description="Low complexity" evidence="9">
    <location>
        <begin position="657"/>
        <end position="668"/>
    </location>
</feature>
<evidence type="ECO:0000256" key="10">
    <source>
        <dbReference type="SAM" id="SignalP"/>
    </source>
</evidence>
<dbReference type="AlphaFoldDB" id="A0A9K3LJD3"/>
<evidence type="ECO:0000256" key="5">
    <source>
        <dbReference type="ARBA" id="ARBA00022968"/>
    </source>
</evidence>
<dbReference type="Proteomes" id="UP000693970">
    <property type="component" value="Unassembled WGS sequence"/>
</dbReference>
<feature type="signal peptide" evidence="10">
    <location>
        <begin position="1"/>
        <end position="24"/>
    </location>
</feature>
<keyword evidence="12" id="KW-1185">Reference proteome</keyword>
<gene>
    <name evidence="11" type="ORF">IV203_026249</name>
</gene>
<keyword evidence="6" id="KW-1133">Transmembrane helix</keyword>
<sequence>MKPLSILSVSFTGCFLWQVGLVKATLNRPADDVLAAESITRPPEDLKAKVGCYYYPWHADDFHRGEKYLRDYLVPRQEPTMGEYDDTKPEVIQEHLRMSRQANCRVWISSWFGPGRREDTTMINTVLPTIAMNDPDHRLAIHYETYSRIRRRDTTNAFKLDDVGGVTDIVTHYFTVDGLPAVEGRPETFNDGVKDDFEHFCTNYFNHPNYYHIGGRPVVFLYLSRVLSQNNNPKPGVNDQGENFYWGQFDLLERVILEMKAGAALCGKVPYIVGDHVFGVFRAATHGPAMEMLDAITSYDTYGQMDQDKRELANGYAAEEIDGFMQAQNVWKTEANNRNCGYIPGLTPGFNDRAVRLRKDQTGSEAKSLSRSIRPGAMEGSLLAHLVARSRSLLDVKADFLMAVTSFNEIHEDTQIEPMVVDQMSRALVIAADGTIDDLEAQKVTNVAYHIWNPARTGYLDPAVYTIAEPDTDLTQGLSYEAYYDLYLNILRATTIAPFFATDFQTTPTEVLLAHGAAYTTAPTIEGTRSVVLVRNNDSSPPVLRLNLGAAASLYKFLVVEFTFYSQRSEASELLWVRCIDQQSGTIVSSEKWEFGREYKEHRKAFHAVTECPISTVSGSHNILIDFVYDSIDEKTSMLIDLVRVTGLKEAIDFSITPNPTRAPTKAPTRPPTRAPTKAPTKAPTMAPTRAPTRAPTNAPTPAVTCRDFVVTIKTDSYPGDTAWQLLAANGSVIDSMPANTYTVAGQEYVHSWCLNAGSYTFVLKDDPYWKDGLCCSYAIRGFYRGTLNGVEIFGNAGAQAFDVLNFPFNVV</sequence>
<comment type="similarity">
    <text evidence="2">Belongs to the glycosyl hydrolase 99 family.</text>
</comment>
<evidence type="ECO:0000256" key="4">
    <source>
        <dbReference type="ARBA" id="ARBA00022801"/>
    </source>
</evidence>
<reference evidence="11" key="2">
    <citation type="submission" date="2021-04" db="EMBL/GenBank/DDBJ databases">
        <authorList>
            <person name="Podell S."/>
        </authorList>
    </citation>
    <scope>NUCLEOTIDE SEQUENCE</scope>
    <source>
        <strain evidence="11">Hildebrandi</strain>
    </source>
</reference>
<dbReference type="InterPro" id="IPR026071">
    <property type="entry name" value="Glyco_Hydrolase_99"/>
</dbReference>
<feature type="compositionally biased region" description="Low complexity" evidence="9">
    <location>
        <begin position="675"/>
        <end position="700"/>
    </location>
</feature>
<dbReference type="GO" id="GO:0000139">
    <property type="term" value="C:Golgi membrane"/>
    <property type="evidence" value="ECO:0007669"/>
    <property type="project" value="UniProtKB-SubCell"/>
</dbReference>
<keyword evidence="5" id="KW-0735">Signal-anchor</keyword>
<feature type="chain" id="PRO_5039941088" evidence="10">
    <location>
        <begin position="25"/>
        <end position="812"/>
    </location>
</feature>
<comment type="caution">
    <text evidence="11">The sequence shown here is derived from an EMBL/GenBank/DDBJ whole genome shotgun (WGS) entry which is preliminary data.</text>
</comment>
<keyword evidence="4 11" id="KW-0378">Hydrolase</keyword>
<evidence type="ECO:0000313" key="11">
    <source>
        <dbReference type="EMBL" id="KAG7362889.1"/>
    </source>
</evidence>
<keyword evidence="3" id="KW-0812">Transmembrane</keyword>
<reference evidence="11" key="1">
    <citation type="journal article" date="2021" name="Sci. Rep.">
        <title>Diploid genomic architecture of Nitzschia inconspicua, an elite biomass production diatom.</title>
        <authorList>
            <person name="Oliver A."/>
            <person name="Podell S."/>
            <person name="Pinowska A."/>
            <person name="Traller J.C."/>
            <person name="Smith S.R."/>
            <person name="McClure R."/>
            <person name="Beliaev A."/>
            <person name="Bohutskyi P."/>
            <person name="Hill E.A."/>
            <person name="Rabines A."/>
            <person name="Zheng H."/>
            <person name="Allen L.Z."/>
            <person name="Kuo A."/>
            <person name="Grigoriev I.V."/>
            <person name="Allen A.E."/>
            <person name="Hazlebeck D."/>
            <person name="Allen E.E."/>
        </authorList>
    </citation>
    <scope>NUCLEOTIDE SEQUENCE</scope>
    <source>
        <strain evidence="11">Hildebrandi</strain>
    </source>
</reference>
<dbReference type="GO" id="GO:0004559">
    <property type="term" value="F:alpha-mannosidase activity"/>
    <property type="evidence" value="ECO:0007669"/>
    <property type="project" value="TreeGrafter"/>
</dbReference>
<evidence type="ECO:0000256" key="7">
    <source>
        <dbReference type="ARBA" id="ARBA00023034"/>
    </source>
</evidence>
<evidence type="ECO:0000256" key="6">
    <source>
        <dbReference type="ARBA" id="ARBA00022989"/>
    </source>
</evidence>
<proteinExistence type="inferred from homology"/>
<dbReference type="PANTHER" id="PTHR13572:SF4">
    <property type="entry name" value="RE57134P"/>
    <property type="match status" value="1"/>
</dbReference>
<dbReference type="OrthoDB" id="406152at2759"/>
<comment type="subcellular location">
    <subcellularLocation>
        <location evidence="1">Golgi apparatus membrane</location>
        <topology evidence="1">Single-pass type II membrane protein</topology>
    </subcellularLocation>
</comment>
<keyword evidence="7" id="KW-0333">Golgi apparatus</keyword>